<dbReference type="AlphaFoldDB" id="A0AAJ2VDZ4"/>
<accession>A0AAJ2VDZ4</accession>
<reference evidence="1" key="1">
    <citation type="submission" date="2023-11" db="EMBL/GenBank/DDBJ databases">
        <title>Identification and selenium tolerance of Delftia acidovorans R3-25.</title>
        <authorList>
            <person name="Zhang S."/>
            <person name="Liu Y."/>
            <person name="Guo Y."/>
        </authorList>
    </citation>
    <scope>NUCLEOTIDE SEQUENCE</scope>
    <source>
        <strain evidence="1">R3-25</strain>
    </source>
</reference>
<comment type="caution">
    <text evidence="1">The sequence shown here is derived from an EMBL/GenBank/DDBJ whole genome shotgun (WGS) entry which is preliminary data.</text>
</comment>
<sequence>MPTYSYRPYYSDKITSHEQFMQDELSEDEAAQVIEQLPFDLEHHFEEGEAEITCIGGILRVTTDVPENECHHRVKQCLISRNLRADKLPSNSV</sequence>
<dbReference type="Proteomes" id="UP001287445">
    <property type="component" value="Unassembled WGS sequence"/>
</dbReference>
<protein>
    <submittedName>
        <fullName evidence="1">Uncharacterized protein</fullName>
    </submittedName>
</protein>
<evidence type="ECO:0000313" key="2">
    <source>
        <dbReference type="Proteomes" id="UP001287445"/>
    </source>
</evidence>
<dbReference type="EMBL" id="JAWWMZ010000025">
    <property type="protein sequence ID" value="MDX4958097.1"/>
    <property type="molecule type" value="Genomic_DNA"/>
</dbReference>
<proteinExistence type="predicted"/>
<dbReference type="RefSeq" id="WP_063325485.1">
    <property type="nucleotide sequence ID" value="NZ_JAWWMZ010000025.1"/>
</dbReference>
<evidence type="ECO:0000313" key="1">
    <source>
        <dbReference type="EMBL" id="MDX4958097.1"/>
    </source>
</evidence>
<organism evidence="1 2">
    <name type="scientific">Delftia acidovorans</name>
    <name type="common">Pseudomonas acidovorans</name>
    <name type="synonym">Comamonas acidovorans</name>
    <dbReference type="NCBI Taxonomy" id="80866"/>
    <lineage>
        <taxon>Bacteria</taxon>
        <taxon>Pseudomonadati</taxon>
        <taxon>Pseudomonadota</taxon>
        <taxon>Betaproteobacteria</taxon>
        <taxon>Burkholderiales</taxon>
        <taxon>Comamonadaceae</taxon>
        <taxon>Delftia</taxon>
    </lineage>
</organism>
<name>A0AAJ2VDZ4_DELAC</name>
<gene>
    <name evidence="1" type="ORF">SGN30_32145</name>
</gene>